<dbReference type="Gene3D" id="3.40.50.300">
    <property type="entry name" value="P-loop containing nucleotide triphosphate hydrolases"/>
    <property type="match status" value="1"/>
</dbReference>
<dbReference type="NCBIfam" id="TIGR00017">
    <property type="entry name" value="cmk"/>
    <property type="match status" value="1"/>
</dbReference>
<organism evidence="10 11">
    <name type="scientific">Candidatus Fonsibacter lacus</name>
    <dbReference type="NCBI Taxonomy" id="2576439"/>
    <lineage>
        <taxon>Bacteria</taxon>
        <taxon>Pseudomonadati</taxon>
        <taxon>Pseudomonadota</taxon>
        <taxon>Alphaproteobacteria</taxon>
        <taxon>Candidatus Pelagibacterales</taxon>
        <taxon>Candidatus Pelagibacterales incertae sedis</taxon>
        <taxon>Candidatus Fonsibacter</taxon>
    </lineage>
</organism>
<keyword evidence="2 8" id="KW-0808">Transferase</keyword>
<dbReference type="InterPro" id="IPR027417">
    <property type="entry name" value="P-loop_NTPase"/>
</dbReference>
<comment type="caution">
    <text evidence="10">The sequence shown here is derived from an EMBL/GenBank/DDBJ whole genome shotgun (WGS) entry which is preliminary data.</text>
</comment>
<evidence type="ECO:0000313" key="10">
    <source>
        <dbReference type="EMBL" id="NCU50844.1"/>
    </source>
</evidence>
<evidence type="ECO:0000256" key="5">
    <source>
        <dbReference type="ARBA" id="ARBA00022840"/>
    </source>
</evidence>
<gene>
    <name evidence="8" type="primary">cmk</name>
    <name evidence="10" type="ORF">EBX29_03645</name>
</gene>
<reference evidence="10" key="1">
    <citation type="submission" date="2018-10" db="EMBL/GenBank/DDBJ databases">
        <title>Iterative Subtractive Binning of Freshwater Chronoseries Metagenomes Recovers Nearly Complete Genomes from over Four Hundred Novel Species.</title>
        <authorList>
            <person name="Rodriguez-R L.M."/>
            <person name="Tsementzi D."/>
            <person name="Luo C."/>
            <person name="Konstantinidis K.T."/>
        </authorList>
    </citation>
    <scope>NUCLEOTIDE SEQUENCE</scope>
    <source>
        <strain evidence="10">WB8_1A_003</strain>
    </source>
</reference>
<keyword evidence="3 8" id="KW-0547">Nucleotide-binding</keyword>
<dbReference type="Proteomes" id="UP000699985">
    <property type="component" value="Unassembled WGS sequence"/>
</dbReference>
<accession>A0A966HMB5</accession>
<sequence length="228" mass="26255">MKKKVNRLRVAIDGPAASGKNTLAKQIAKKYKLLHLDSGKLYRYFALQVHQSKDQKVNYTKLKQALKKLTLKKLKDKRLTTEPVTKIASIISKKKRIRQMLKKVQHDLAYNPPKKFKGSVLDGRDIGTVIMPDAHVKVYLTASLNVRALRRYKEYKKLGIKTTLGRVKSDIKKRDYEDTHRKISSLKPAKDAVLLDSSFYNTKSAFVEIDRVIRNEIKRLNATKHKSL</sequence>
<protein>
    <recommendedName>
        <fullName evidence="8">Cytidylate kinase</fullName>
        <shortName evidence="8">CK</shortName>
        <ecNumber evidence="8">2.7.4.25</ecNumber>
    </recommendedName>
    <alternativeName>
        <fullName evidence="8">Cytidine monophosphate kinase</fullName>
        <shortName evidence="8">CMP kinase</shortName>
    </alternativeName>
</protein>
<evidence type="ECO:0000256" key="4">
    <source>
        <dbReference type="ARBA" id="ARBA00022777"/>
    </source>
</evidence>
<evidence type="ECO:0000256" key="8">
    <source>
        <dbReference type="HAMAP-Rule" id="MF_00238"/>
    </source>
</evidence>
<dbReference type="AlphaFoldDB" id="A0A966HMB5"/>
<evidence type="ECO:0000256" key="7">
    <source>
        <dbReference type="ARBA" id="ARBA00048478"/>
    </source>
</evidence>
<comment type="subcellular location">
    <subcellularLocation>
        <location evidence="8">Cytoplasm</location>
    </subcellularLocation>
</comment>
<evidence type="ECO:0000259" key="9">
    <source>
        <dbReference type="Pfam" id="PF02224"/>
    </source>
</evidence>
<keyword evidence="4 8" id="KW-0418">Kinase</keyword>
<evidence type="ECO:0000313" key="11">
    <source>
        <dbReference type="Proteomes" id="UP000699985"/>
    </source>
</evidence>
<dbReference type="EC" id="2.7.4.25" evidence="8"/>
<dbReference type="InterPro" id="IPR011994">
    <property type="entry name" value="Cytidylate_kinase_dom"/>
</dbReference>
<evidence type="ECO:0000256" key="2">
    <source>
        <dbReference type="ARBA" id="ARBA00022679"/>
    </source>
</evidence>
<dbReference type="GO" id="GO:0006220">
    <property type="term" value="P:pyrimidine nucleotide metabolic process"/>
    <property type="evidence" value="ECO:0007669"/>
    <property type="project" value="UniProtKB-UniRule"/>
</dbReference>
<dbReference type="GO" id="GO:0005737">
    <property type="term" value="C:cytoplasm"/>
    <property type="evidence" value="ECO:0007669"/>
    <property type="project" value="UniProtKB-SubCell"/>
</dbReference>
<dbReference type="InterPro" id="IPR003136">
    <property type="entry name" value="Cytidylate_kin"/>
</dbReference>
<dbReference type="SUPFAM" id="SSF52540">
    <property type="entry name" value="P-loop containing nucleoside triphosphate hydrolases"/>
    <property type="match status" value="1"/>
</dbReference>
<comment type="catalytic activity">
    <reaction evidence="6 8">
        <text>dCMP + ATP = dCDP + ADP</text>
        <dbReference type="Rhea" id="RHEA:25094"/>
        <dbReference type="ChEBI" id="CHEBI:30616"/>
        <dbReference type="ChEBI" id="CHEBI:57566"/>
        <dbReference type="ChEBI" id="CHEBI:58593"/>
        <dbReference type="ChEBI" id="CHEBI:456216"/>
        <dbReference type="EC" id="2.7.4.25"/>
    </reaction>
</comment>
<dbReference type="HAMAP" id="MF_00238">
    <property type="entry name" value="Cytidyl_kinase_type1"/>
    <property type="match status" value="1"/>
</dbReference>
<comment type="similarity">
    <text evidence="1 8">Belongs to the cytidylate kinase family. Type 1 subfamily.</text>
</comment>
<feature type="domain" description="Cytidylate kinase" evidence="9">
    <location>
        <begin position="10"/>
        <end position="201"/>
    </location>
</feature>
<dbReference type="CDD" id="cd02020">
    <property type="entry name" value="CMPK"/>
    <property type="match status" value="1"/>
</dbReference>
<dbReference type="Pfam" id="PF02224">
    <property type="entry name" value="Cytidylate_kin"/>
    <property type="match status" value="1"/>
</dbReference>
<name>A0A966HMB5_9PROT</name>
<evidence type="ECO:0000256" key="6">
    <source>
        <dbReference type="ARBA" id="ARBA00047615"/>
    </source>
</evidence>
<keyword evidence="8" id="KW-0963">Cytoplasm</keyword>
<comment type="catalytic activity">
    <reaction evidence="7 8">
        <text>CMP + ATP = CDP + ADP</text>
        <dbReference type="Rhea" id="RHEA:11600"/>
        <dbReference type="ChEBI" id="CHEBI:30616"/>
        <dbReference type="ChEBI" id="CHEBI:58069"/>
        <dbReference type="ChEBI" id="CHEBI:60377"/>
        <dbReference type="ChEBI" id="CHEBI:456216"/>
        <dbReference type="EC" id="2.7.4.25"/>
    </reaction>
</comment>
<dbReference type="GO" id="GO:0005524">
    <property type="term" value="F:ATP binding"/>
    <property type="evidence" value="ECO:0007669"/>
    <property type="project" value="UniProtKB-UniRule"/>
</dbReference>
<evidence type="ECO:0000256" key="1">
    <source>
        <dbReference type="ARBA" id="ARBA00009427"/>
    </source>
</evidence>
<dbReference type="GO" id="GO:0036431">
    <property type="term" value="F:dCMP kinase activity"/>
    <property type="evidence" value="ECO:0007669"/>
    <property type="project" value="InterPro"/>
</dbReference>
<proteinExistence type="inferred from homology"/>
<evidence type="ECO:0000256" key="3">
    <source>
        <dbReference type="ARBA" id="ARBA00022741"/>
    </source>
</evidence>
<comment type="caution">
    <text evidence="8">Lacks conserved residue(s) required for the propagation of feature annotation.</text>
</comment>
<dbReference type="EMBL" id="RGMI01000193">
    <property type="protein sequence ID" value="NCU50844.1"/>
    <property type="molecule type" value="Genomic_DNA"/>
</dbReference>
<keyword evidence="5 8" id="KW-0067">ATP-binding</keyword>